<dbReference type="EMBL" id="CM034387">
    <property type="protein sequence ID" value="KAJ0184223.1"/>
    <property type="molecule type" value="Genomic_DNA"/>
</dbReference>
<reference evidence="1 2" key="1">
    <citation type="journal article" date="2021" name="Front. Genet.">
        <title>Chromosome-Level Genome Assembly Reveals Significant Gene Expansion in the Toll and IMD Signaling Pathways of Dendrolimus kikuchii.</title>
        <authorList>
            <person name="Zhou J."/>
            <person name="Wu P."/>
            <person name="Xiong Z."/>
            <person name="Liu N."/>
            <person name="Zhao N."/>
            <person name="Ji M."/>
            <person name="Qiu Y."/>
            <person name="Yang B."/>
        </authorList>
    </citation>
    <scope>NUCLEOTIDE SEQUENCE [LARGE SCALE GENOMIC DNA]</scope>
    <source>
        <strain evidence="1">Ann1</strain>
    </source>
</reference>
<dbReference type="Proteomes" id="UP000824533">
    <property type="component" value="Linkage Group LG01"/>
</dbReference>
<sequence length="236" mass="27762">MDISTKCRVCLNGDRRMYSINKTVLQEIWEKLTSARFDSNDGRPVLACYICCAQLRKSHQLRERALQAEELLTDFVINGFEQSKERISLIASLSYDLKYYNVSEPFVSYESEQISKNPLKEIKKEFVEANKEDDKEGNEKYSHIKIKKEKEDYLDSHHHREYPDLVEDESNTHFYAKPPLRNIIVQTKIEVPVIFEKTDLGTPTRKRRAEDVPPTENEMKMKSIKAFGRMLNRLMF</sequence>
<proteinExistence type="predicted"/>
<evidence type="ECO:0000313" key="1">
    <source>
        <dbReference type="EMBL" id="KAJ0184223.1"/>
    </source>
</evidence>
<gene>
    <name evidence="1" type="ORF">K1T71_000646</name>
</gene>
<evidence type="ECO:0000313" key="2">
    <source>
        <dbReference type="Proteomes" id="UP000824533"/>
    </source>
</evidence>
<accession>A0ACC1DJT9</accession>
<protein>
    <submittedName>
        <fullName evidence="1">Uncharacterized protein</fullName>
    </submittedName>
</protein>
<organism evidence="1 2">
    <name type="scientific">Dendrolimus kikuchii</name>
    <dbReference type="NCBI Taxonomy" id="765133"/>
    <lineage>
        <taxon>Eukaryota</taxon>
        <taxon>Metazoa</taxon>
        <taxon>Ecdysozoa</taxon>
        <taxon>Arthropoda</taxon>
        <taxon>Hexapoda</taxon>
        <taxon>Insecta</taxon>
        <taxon>Pterygota</taxon>
        <taxon>Neoptera</taxon>
        <taxon>Endopterygota</taxon>
        <taxon>Lepidoptera</taxon>
        <taxon>Glossata</taxon>
        <taxon>Ditrysia</taxon>
        <taxon>Bombycoidea</taxon>
        <taxon>Lasiocampidae</taxon>
        <taxon>Dendrolimus</taxon>
    </lineage>
</organism>
<comment type="caution">
    <text evidence="1">The sequence shown here is derived from an EMBL/GenBank/DDBJ whole genome shotgun (WGS) entry which is preliminary data.</text>
</comment>
<keyword evidence="2" id="KW-1185">Reference proteome</keyword>
<name>A0ACC1DJT9_9NEOP</name>